<accession>A0A382XQF5</accession>
<reference evidence="1" key="1">
    <citation type="submission" date="2018-05" db="EMBL/GenBank/DDBJ databases">
        <authorList>
            <person name="Lanie J.A."/>
            <person name="Ng W.-L."/>
            <person name="Kazmierczak K.M."/>
            <person name="Andrzejewski T.M."/>
            <person name="Davidsen T.M."/>
            <person name="Wayne K.J."/>
            <person name="Tettelin H."/>
            <person name="Glass J.I."/>
            <person name="Rusch D."/>
            <person name="Podicherti R."/>
            <person name="Tsui H.-C.T."/>
            <person name="Winkler M.E."/>
        </authorList>
    </citation>
    <scope>NUCLEOTIDE SEQUENCE</scope>
</reference>
<dbReference type="EMBL" id="UINC01169644">
    <property type="protein sequence ID" value="SVD73286.1"/>
    <property type="molecule type" value="Genomic_DNA"/>
</dbReference>
<name>A0A382XQF5_9ZZZZ</name>
<gene>
    <name evidence="1" type="ORF">METZ01_LOCUS426140</name>
</gene>
<dbReference type="AlphaFoldDB" id="A0A382XQF5"/>
<proteinExistence type="predicted"/>
<sequence length="24" mass="2464">MGSAITKEISAGTRSIPGGIYKLL</sequence>
<evidence type="ECO:0000313" key="1">
    <source>
        <dbReference type="EMBL" id="SVD73286.1"/>
    </source>
</evidence>
<protein>
    <submittedName>
        <fullName evidence="1">Uncharacterized protein</fullName>
    </submittedName>
</protein>
<organism evidence="1">
    <name type="scientific">marine metagenome</name>
    <dbReference type="NCBI Taxonomy" id="408172"/>
    <lineage>
        <taxon>unclassified sequences</taxon>
        <taxon>metagenomes</taxon>
        <taxon>ecological metagenomes</taxon>
    </lineage>
</organism>